<protein>
    <submittedName>
        <fullName evidence="1">Uncharacterized protein</fullName>
    </submittedName>
</protein>
<gene>
    <name evidence="1" type="ORF">SAMN05192570_1162</name>
</gene>
<dbReference type="OrthoDB" id="7554791at2"/>
<name>A0A1I6PPM8_9CAUL</name>
<keyword evidence="2" id="KW-1185">Reference proteome</keyword>
<reference evidence="2" key="1">
    <citation type="submission" date="2016-10" db="EMBL/GenBank/DDBJ databases">
        <authorList>
            <person name="Varghese N."/>
            <person name="Submissions S."/>
        </authorList>
    </citation>
    <scope>NUCLEOTIDE SEQUENCE [LARGE SCALE GENOMIC DNA]</scope>
    <source>
        <strain evidence="2">CGMCC 1.10683</strain>
    </source>
</reference>
<dbReference type="RefSeq" id="WP_092307728.1">
    <property type="nucleotide sequence ID" value="NZ_FOZV01000002.1"/>
</dbReference>
<dbReference type="STRING" id="871741.SAMN05192570_1162"/>
<dbReference type="Proteomes" id="UP000198788">
    <property type="component" value="Unassembled WGS sequence"/>
</dbReference>
<accession>A0A1I6PPM8</accession>
<dbReference type="AlphaFoldDB" id="A0A1I6PPM8"/>
<dbReference type="EMBL" id="FOZV01000002">
    <property type="protein sequence ID" value="SFS42183.1"/>
    <property type="molecule type" value="Genomic_DNA"/>
</dbReference>
<sequence>MALDASLDAALKGAAPLVCLLLKMELPGHTILLVDGAGEVVHGGETYTGEDEVYGVLDAVEEMTEQVGTEAPTVRFTFLPASLPALADITNPASQGSPIYSWFAAVDQASGLVIGEPELLFAGELDTAEVEASETATVISFDAVSAWERLFEANEGHRLNHQFWQSVYPGALGMQFVTEIQRDLPWGYDAPRPRVVSDTTGGGGGGGYGGSPIGGGGGGFNDIVRGLF</sequence>
<proteinExistence type="predicted"/>
<organism evidence="1 2">
    <name type="scientific">Brevundimonas viscosa</name>
    <dbReference type="NCBI Taxonomy" id="871741"/>
    <lineage>
        <taxon>Bacteria</taxon>
        <taxon>Pseudomonadati</taxon>
        <taxon>Pseudomonadota</taxon>
        <taxon>Alphaproteobacteria</taxon>
        <taxon>Caulobacterales</taxon>
        <taxon>Caulobacteraceae</taxon>
        <taxon>Brevundimonas</taxon>
    </lineage>
</organism>
<evidence type="ECO:0000313" key="1">
    <source>
        <dbReference type="EMBL" id="SFS42183.1"/>
    </source>
</evidence>
<evidence type="ECO:0000313" key="2">
    <source>
        <dbReference type="Proteomes" id="UP000198788"/>
    </source>
</evidence>